<organism evidence="2 3">
    <name type="scientific">Rubripirellula tenax</name>
    <dbReference type="NCBI Taxonomy" id="2528015"/>
    <lineage>
        <taxon>Bacteria</taxon>
        <taxon>Pseudomonadati</taxon>
        <taxon>Planctomycetota</taxon>
        <taxon>Planctomycetia</taxon>
        <taxon>Pirellulales</taxon>
        <taxon>Pirellulaceae</taxon>
        <taxon>Rubripirellula</taxon>
    </lineage>
</organism>
<accession>A0A5C6EIW2</accession>
<evidence type="ECO:0000256" key="1">
    <source>
        <dbReference type="SAM" id="Phobius"/>
    </source>
</evidence>
<dbReference type="EMBL" id="SJPW01000007">
    <property type="protein sequence ID" value="TWU47199.1"/>
    <property type="molecule type" value="Genomic_DNA"/>
</dbReference>
<keyword evidence="1" id="KW-0812">Transmembrane</keyword>
<feature type="transmembrane region" description="Helical" evidence="1">
    <location>
        <begin position="12"/>
        <end position="40"/>
    </location>
</feature>
<evidence type="ECO:0000313" key="3">
    <source>
        <dbReference type="Proteomes" id="UP000318288"/>
    </source>
</evidence>
<dbReference type="Proteomes" id="UP000318288">
    <property type="component" value="Unassembled WGS sequence"/>
</dbReference>
<reference evidence="2 3" key="1">
    <citation type="submission" date="2019-02" db="EMBL/GenBank/DDBJ databases">
        <title>Deep-cultivation of Planctomycetes and their phenomic and genomic characterization uncovers novel biology.</title>
        <authorList>
            <person name="Wiegand S."/>
            <person name="Jogler M."/>
            <person name="Boedeker C."/>
            <person name="Pinto D."/>
            <person name="Vollmers J."/>
            <person name="Rivas-Marin E."/>
            <person name="Kohn T."/>
            <person name="Peeters S.H."/>
            <person name="Heuer A."/>
            <person name="Rast P."/>
            <person name="Oberbeckmann S."/>
            <person name="Bunk B."/>
            <person name="Jeske O."/>
            <person name="Meyerdierks A."/>
            <person name="Storesund J.E."/>
            <person name="Kallscheuer N."/>
            <person name="Luecker S."/>
            <person name="Lage O.M."/>
            <person name="Pohl T."/>
            <person name="Merkel B.J."/>
            <person name="Hornburger P."/>
            <person name="Mueller R.-W."/>
            <person name="Bruemmer F."/>
            <person name="Labrenz M."/>
            <person name="Spormann A.M."/>
            <person name="Op Den Camp H."/>
            <person name="Overmann J."/>
            <person name="Amann R."/>
            <person name="Jetten M.S.M."/>
            <person name="Mascher T."/>
            <person name="Medema M.H."/>
            <person name="Devos D.P."/>
            <person name="Kaster A.-K."/>
            <person name="Ovreas L."/>
            <person name="Rohde M."/>
            <person name="Galperin M.Y."/>
            <person name="Jogler C."/>
        </authorList>
    </citation>
    <scope>NUCLEOTIDE SEQUENCE [LARGE SCALE GENOMIC DNA]</scope>
    <source>
        <strain evidence="2 3">Poly51</strain>
    </source>
</reference>
<evidence type="ECO:0000313" key="2">
    <source>
        <dbReference type="EMBL" id="TWU47199.1"/>
    </source>
</evidence>
<keyword evidence="1" id="KW-1133">Transmembrane helix</keyword>
<protein>
    <recommendedName>
        <fullName evidence="4">Pseudopilin GspJ</fullName>
    </recommendedName>
</protein>
<dbReference type="AlphaFoldDB" id="A0A5C6EIW2"/>
<evidence type="ECO:0008006" key="4">
    <source>
        <dbReference type="Google" id="ProtNLM"/>
    </source>
</evidence>
<name>A0A5C6EIW2_9BACT</name>
<gene>
    <name evidence="2" type="ORF">Poly51_49970</name>
</gene>
<dbReference type="InterPro" id="IPR012902">
    <property type="entry name" value="N_methyl_site"/>
</dbReference>
<keyword evidence="3" id="KW-1185">Reference proteome</keyword>
<dbReference type="PROSITE" id="PS00409">
    <property type="entry name" value="PROKAR_NTER_METHYL"/>
    <property type="match status" value="1"/>
</dbReference>
<comment type="caution">
    <text evidence="2">The sequence shown here is derived from an EMBL/GenBank/DDBJ whole genome shotgun (WGS) entry which is preliminary data.</text>
</comment>
<keyword evidence="1" id="KW-0472">Membrane</keyword>
<proteinExistence type="predicted"/>
<sequence>MHRSVGGASRAGFTLLEILLTLAMSVVLMILIGGAIQFYARDMNVRDMDIRQTQLAAAVMQMIEDDLRATLHGEPADMAGLEALLKATSGGEAPAATEGEDLSAAGIDETDETLSADTEALDLAVGSSVLQTPGLIGNQTQIQLDLSRLPRLEEYVVMMDETTSDIDDMPSDLKTVCYFVQAAGTIGGVQDTLESLASDSAASDSASRVDVDGGGLVRRSLDRSATVFAASTGALSLLNQTGELLAPEVLSISFEYWDGVTWQLMWSSDEYGELPLAVKVELTMADPTAMNADGSGLDPDAIRTFSHVVRLPLARSIDTTETDDAEGAL</sequence>